<dbReference type="EMBL" id="BRYB01001852">
    <property type="protein sequence ID" value="GMI35030.1"/>
    <property type="molecule type" value="Genomic_DNA"/>
</dbReference>
<keyword evidence="1" id="KW-0175">Coiled coil</keyword>
<sequence length="398" mass="43809">MVTPAQASKHPAAVWEAKPASFHDRETLSSTLRSVRAEKRDLRREMKELEGRLADSQGAVERLGEKRRHLSNLRNVSDFKVDLGAGAGPGEEDARSGWLSVPVPPSNDPVAKQLHRLEIELLNKEMLKSMPAVEAFAAKATAEAADAQRRLERRQAKLAQFPVKVTQNVEDVRRAAIDLVDRKADLTSARDDRKRLAAKKVAAAGSEVSKMRDVVSDESDSLHDLREDLRYWAGRLKVEKVKVAPVQEAVEGLQAELDARAKIGPLEGWAALVVKAAFIQGCNMDLLTISAMGSPRLRSATAGSASATKYNDLVDKIYARRIPEVCHAHIYPVLNLVTEEAVMKAADRVGSWYDREEFGETRFGFDEFYKIVVELRKMQEAGEFGVGGGGGGGDEVEE</sequence>
<gene>
    <name evidence="2" type="ORF">TeGR_g13746</name>
</gene>
<name>A0ABQ6MWL6_9STRA</name>
<comment type="caution">
    <text evidence="2">The sequence shown here is derived from an EMBL/GenBank/DDBJ whole genome shotgun (WGS) entry which is preliminary data.</text>
</comment>
<keyword evidence="3" id="KW-1185">Reference proteome</keyword>
<organism evidence="2 3">
    <name type="scientific">Tetraparma gracilis</name>
    <dbReference type="NCBI Taxonomy" id="2962635"/>
    <lineage>
        <taxon>Eukaryota</taxon>
        <taxon>Sar</taxon>
        <taxon>Stramenopiles</taxon>
        <taxon>Ochrophyta</taxon>
        <taxon>Bolidophyceae</taxon>
        <taxon>Parmales</taxon>
        <taxon>Triparmaceae</taxon>
        <taxon>Tetraparma</taxon>
    </lineage>
</organism>
<feature type="coiled-coil region" evidence="1">
    <location>
        <begin position="25"/>
        <end position="66"/>
    </location>
</feature>
<evidence type="ECO:0000313" key="2">
    <source>
        <dbReference type="EMBL" id="GMI35030.1"/>
    </source>
</evidence>
<protein>
    <submittedName>
        <fullName evidence="2">Uncharacterized protein</fullName>
    </submittedName>
</protein>
<dbReference type="Proteomes" id="UP001165060">
    <property type="component" value="Unassembled WGS sequence"/>
</dbReference>
<evidence type="ECO:0000256" key="1">
    <source>
        <dbReference type="SAM" id="Coils"/>
    </source>
</evidence>
<accession>A0ABQ6MWL6</accession>
<proteinExistence type="predicted"/>
<evidence type="ECO:0000313" key="3">
    <source>
        <dbReference type="Proteomes" id="UP001165060"/>
    </source>
</evidence>
<reference evidence="2 3" key="1">
    <citation type="journal article" date="2023" name="Commun. Biol.">
        <title>Genome analysis of Parmales, the sister group of diatoms, reveals the evolutionary specialization of diatoms from phago-mixotrophs to photoautotrophs.</title>
        <authorList>
            <person name="Ban H."/>
            <person name="Sato S."/>
            <person name="Yoshikawa S."/>
            <person name="Yamada K."/>
            <person name="Nakamura Y."/>
            <person name="Ichinomiya M."/>
            <person name="Sato N."/>
            <person name="Blanc-Mathieu R."/>
            <person name="Endo H."/>
            <person name="Kuwata A."/>
            <person name="Ogata H."/>
        </authorList>
    </citation>
    <scope>NUCLEOTIDE SEQUENCE [LARGE SCALE GENOMIC DNA]</scope>
</reference>